<gene>
    <name evidence="5" type="ORF">EBH_0027650</name>
</gene>
<dbReference type="PANTHER" id="PTHR24166">
    <property type="entry name" value="ROLLING PEBBLES, ISOFORM B"/>
    <property type="match status" value="1"/>
</dbReference>
<reference evidence="5" key="1">
    <citation type="submission" date="2013-10" db="EMBL/GenBank/DDBJ databases">
        <title>Genomic analysis of the causative agents of coccidiosis in chickens.</title>
        <authorList>
            <person name="Reid A.J."/>
            <person name="Blake D."/>
            <person name="Billington K."/>
            <person name="Browne H."/>
            <person name="Dunn M."/>
            <person name="Hung S."/>
            <person name="Kawahara F."/>
            <person name="Miranda-Saavedra D."/>
            <person name="Mourier T."/>
            <person name="Nagra H."/>
            <person name="Otto T.D."/>
            <person name="Rawlings N."/>
            <person name="Sanchez A."/>
            <person name="Sanders M."/>
            <person name="Subramaniam C."/>
            <person name="Tay Y."/>
            <person name="Dear P."/>
            <person name="Doerig C."/>
            <person name="Gruber A."/>
            <person name="Parkinson J."/>
            <person name="Shirley M."/>
            <person name="Wan K.L."/>
            <person name="Berriman M."/>
            <person name="Tomley F."/>
            <person name="Pain A."/>
        </authorList>
    </citation>
    <scope>NUCLEOTIDE SEQUENCE [LARGE SCALE GENOMIC DNA]</scope>
    <source>
        <strain evidence="5">Houghton</strain>
    </source>
</reference>
<protein>
    <recommendedName>
        <fullName evidence="7">Ankyrin repeat-containing protein</fullName>
    </recommendedName>
</protein>
<evidence type="ECO:0000313" key="6">
    <source>
        <dbReference type="Proteomes" id="UP000030750"/>
    </source>
</evidence>
<dbReference type="OrthoDB" id="1577640at2759"/>
<dbReference type="PROSITE" id="PS50088">
    <property type="entry name" value="ANK_REPEAT"/>
    <property type="match status" value="1"/>
</dbReference>
<dbReference type="PANTHER" id="PTHR24166:SF48">
    <property type="entry name" value="PROTEIN VAPYRIN"/>
    <property type="match status" value="1"/>
</dbReference>
<keyword evidence="6" id="KW-1185">Reference proteome</keyword>
<proteinExistence type="predicted"/>
<accession>U6LM51</accession>
<evidence type="ECO:0008006" key="7">
    <source>
        <dbReference type="Google" id="ProtNLM"/>
    </source>
</evidence>
<dbReference type="PROSITE" id="PS50297">
    <property type="entry name" value="ANK_REP_REGION"/>
    <property type="match status" value="1"/>
</dbReference>
<evidence type="ECO:0000313" key="5">
    <source>
        <dbReference type="EMBL" id="CDJ49639.1"/>
    </source>
</evidence>
<dbReference type="SUPFAM" id="SSF48403">
    <property type="entry name" value="Ankyrin repeat"/>
    <property type="match status" value="1"/>
</dbReference>
<name>U6LM51_9EIME</name>
<dbReference type="Proteomes" id="UP000030750">
    <property type="component" value="Unassembled WGS sequence"/>
</dbReference>
<dbReference type="InterPro" id="IPR036770">
    <property type="entry name" value="Ankyrin_rpt-contain_sf"/>
</dbReference>
<feature type="repeat" description="ANK" evidence="3">
    <location>
        <begin position="431"/>
        <end position="463"/>
    </location>
</feature>
<sequence length="483" mass="51215">MDSRRTKCTNARASSPAEDVSPLPAAAAAHPLLSSAAAAQQQKSASPAASPAPKETAAGSSGPCPLDRLEEPPKRCLPPKNPWLLQAAEMVFAAPSVSPDVLTEEPVGERRPFLLAALAEAVEQEAAVYEGAREMEGETIDPISEGQKKLQQMLNEAFDLVRLLISRGASLAVPSEKGVFPLEYAIKKHSLRAAALLLAAPQSSTKKYNGRFPLPDCLTPLHVASAANNLPLASLLLQQDAAALLPASTRCQSCLSSAAVAVACSPPAPVGLQPPPSVPVTLPLCRLCLVKSRDQRNCTAAFYSGSCSMLRLLLDSGAPLDSRSSAGDTLLHALVYNARRFIDPPSVCSFHGQRGEKEEAEEREGAPSRLVCRCRDCWGAEAAPGASAVCRIVLLLERVAAHASANKNKNNMGGGKNTKTVSEFINTRNHAGWAALHLAASRGYSDVCTVLLDYGADCSLPTKKRRLRAEKLALINKHYATSR</sequence>
<dbReference type="SMART" id="SM00248">
    <property type="entry name" value="ANK"/>
    <property type="match status" value="3"/>
</dbReference>
<evidence type="ECO:0000256" key="4">
    <source>
        <dbReference type="SAM" id="MobiDB-lite"/>
    </source>
</evidence>
<keyword evidence="1" id="KW-0677">Repeat</keyword>
<evidence type="ECO:0000256" key="3">
    <source>
        <dbReference type="PROSITE-ProRule" id="PRU00023"/>
    </source>
</evidence>
<feature type="compositionally biased region" description="Low complexity" evidence="4">
    <location>
        <begin position="21"/>
        <end position="53"/>
    </location>
</feature>
<keyword evidence="2 3" id="KW-0040">ANK repeat</keyword>
<dbReference type="Pfam" id="PF00023">
    <property type="entry name" value="Ank"/>
    <property type="match status" value="2"/>
</dbReference>
<dbReference type="Gene3D" id="1.25.40.20">
    <property type="entry name" value="Ankyrin repeat-containing domain"/>
    <property type="match status" value="1"/>
</dbReference>
<dbReference type="EMBL" id="HG711784">
    <property type="protein sequence ID" value="CDJ49639.1"/>
    <property type="molecule type" value="Genomic_DNA"/>
</dbReference>
<organism evidence="5 6">
    <name type="scientific">Eimeria brunetti</name>
    <dbReference type="NCBI Taxonomy" id="51314"/>
    <lineage>
        <taxon>Eukaryota</taxon>
        <taxon>Sar</taxon>
        <taxon>Alveolata</taxon>
        <taxon>Apicomplexa</taxon>
        <taxon>Conoidasida</taxon>
        <taxon>Coccidia</taxon>
        <taxon>Eucoccidiorida</taxon>
        <taxon>Eimeriorina</taxon>
        <taxon>Eimeriidae</taxon>
        <taxon>Eimeria</taxon>
    </lineage>
</organism>
<evidence type="ECO:0000256" key="1">
    <source>
        <dbReference type="ARBA" id="ARBA00022737"/>
    </source>
</evidence>
<dbReference type="InterPro" id="IPR050889">
    <property type="entry name" value="Dendritic_Spine_Reg/Scaffold"/>
</dbReference>
<reference evidence="5" key="2">
    <citation type="submission" date="2013-10" db="EMBL/GenBank/DDBJ databases">
        <authorList>
            <person name="Aslett M."/>
        </authorList>
    </citation>
    <scope>NUCLEOTIDE SEQUENCE [LARGE SCALE GENOMIC DNA]</scope>
    <source>
        <strain evidence="5">Houghton</strain>
    </source>
</reference>
<dbReference type="VEuPathDB" id="ToxoDB:EBH_0027650"/>
<evidence type="ECO:0000256" key="2">
    <source>
        <dbReference type="ARBA" id="ARBA00023043"/>
    </source>
</evidence>
<dbReference type="AlphaFoldDB" id="U6LM51"/>
<dbReference type="InterPro" id="IPR002110">
    <property type="entry name" value="Ankyrin_rpt"/>
</dbReference>
<feature type="region of interest" description="Disordered" evidence="4">
    <location>
        <begin position="1"/>
        <end position="77"/>
    </location>
</feature>